<feature type="domain" description="C2H2-type" evidence="2">
    <location>
        <begin position="18"/>
        <end position="47"/>
    </location>
</feature>
<sequence>MITVPHTPPHTPPPSNFFLCSTCGRQFKSSRGLTQHTRVIKKYNQRQGLDDVPANTISEFKEILVMEIHKKLVLNFRSMGKKLVSIPCPESIFFSIFSGHIHYYSKAKGNYKCIFHGDSAYQILSEILNSDQWGKKGYSQKQETYVVCLNPTPWNSNSHDQSEEIDPLEQLIHQQSKNYKKTRRPKFSHGEILVEWKKRVSREINGNLCTAGVKKKINKKLKLVNTLYIN</sequence>
<dbReference type="EMBL" id="AUPC02000289">
    <property type="protein sequence ID" value="POG62780.1"/>
    <property type="molecule type" value="Genomic_DNA"/>
</dbReference>
<dbReference type="Proteomes" id="UP000018888">
    <property type="component" value="Unassembled WGS sequence"/>
</dbReference>
<dbReference type="EMBL" id="AUPC02000431">
    <property type="protein sequence ID" value="POG59753.1"/>
    <property type="molecule type" value="Genomic_DNA"/>
</dbReference>
<evidence type="ECO:0000259" key="2">
    <source>
        <dbReference type="PROSITE" id="PS50157"/>
    </source>
</evidence>
<comment type="caution">
    <text evidence="3">The sequence shown here is derived from an EMBL/GenBank/DDBJ whole genome shotgun (WGS) entry which is preliminary data.</text>
</comment>
<keyword evidence="1" id="KW-0862">Zinc</keyword>
<reference evidence="3 5" key="2">
    <citation type="journal article" date="2018" name="New Phytol.">
        <title>High intraspecific genome diversity in the model arbuscular mycorrhizal symbiont Rhizophagus irregularis.</title>
        <authorList>
            <person name="Chen E.C.H."/>
            <person name="Morin E."/>
            <person name="Beaudet D."/>
            <person name="Noel J."/>
            <person name="Yildirir G."/>
            <person name="Ndikumana S."/>
            <person name="Charron P."/>
            <person name="St-Onge C."/>
            <person name="Giorgi J."/>
            <person name="Kruger M."/>
            <person name="Marton T."/>
            <person name="Ropars J."/>
            <person name="Grigoriev I.V."/>
            <person name="Hainaut M."/>
            <person name="Henrissat B."/>
            <person name="Roux C."/>
            <person name="Martin F."/>
            <person name="Corradi N."/>
        </authorList>
    </citation>
    <scope>NUCLEOTIDE SEQUENCE [LARGE SCALE GENOMIC DNA]</scope>
    <source>
        <strain evidence="5">DAOM 181602 / DAOM 197198 / MUCL 43194</strain>
        <strain evidence="3">DAOM 197198</strain>
    </source>
</reference>
<keyword evidence="1" id="KW-0863">Zinc-finger</keyword>
<evidence type="ECO:0000313" key="3">
    <source>
        <dbReference type="EMBL" id="POG59753.1"/>
    </source>
</evidence>
<accession>A0A2P4P2Y4</accession>
<evidence type="ECO:0000313" key="4">
    <source>
        <dbReference type="EMBL" id="POG62780.1"/>
    </source>
</evidence>
<dbReference type="GO" id="GO:0008270">
    <property type="term" value="F:zinc ion binding"/>
    <property type="evidence" value="ECO:0007669"/>
    <property type="project" value="UniProtKB-KW"/>
</dbReference>
<reference evidence="3 5" key="1">
    <citation type="journal article" date="2013" name="Proc. Natl. Acad. Sci. U.S.A.">
        <title>Genome of an arbuscular mycorrhizal fungus provides insight into the oldest plant symbiosis.</title>
        <authorList>
            <person name="Tisserant E."/>
            <person name="Malbreil M."/>
            <person name="Kuo A."/>
            <person name="Kohler A."/>
            <person name="Symeonidi A."/>
            <person name="Balestrini R."/>
            <person name="Charron P."/>
            <person name="Duensing N."/>
            <person name="Frei Dit Frey N."/>
            <person name="Gianinazzi-Pearson V."/>
            <person name="Gilbert L.B."/>
            <person name="Handa Y."/>
            <person name="Herr J.R."/>
            <person name="Hijri M."/>
            <person name="Koul R."/>
            <person name="Kawaguchi M."/>
            <person name="Krajinski F."/>
            <person name="Lammers P.J."/>
            <person name="Masclaux F.G."/>
            <person name="Murat C."/>
            <person name="Morin E."/>
            <person name="Ndikumana S."/>
            <person name="Pagni M."/>
            <person name="Petitpierre D."/>
            <person name="Requena N."/>
            <person name="Rosikiewicz P."/>
            <person name="Riley R."/>
            <person name="Saito K."/>
            <person name="San Clemente H."/>
            <person name="Shapiro H."/>
            <person name="van Tuinen D."/>
            <person name="Becard G."/>
            <person name="Bonfante P."/>
            <person name="Paszkowski U."/>
            <person name="Shachar-Hill Y.Y."/>
            <person name="Tuskan G.A."/>
            <person name="Young P.W."/>
            <person name="Sanders I.R."/>
            <person name="Henrissat B."/>
            <person name="Rensing S.A."/>
            <person name="Grigoriev I.V."/>
            <person name="Corradi N."/>
            <person name="Roux C."/>
            <person name="Martin F."/>
        </authorList>
    </citation>
    <scope>NUCLEOTIDE SEQUENCE [LARGE SCALE GENOMIC DNA]</scope>
    <source>
        <strain evidence="5">DAOM 181602 / DAOM 197198 / MUCL 43194</strain>
        <strain evidence="3">DAOM 197198</strain>
    </source>
</reference>
<proteinExistence type="predicted"/>
<keyword evidence="5" id="KW-1185">Reference proteome</keyword>
<organism evidence="3 5">
    <name type="scientific">Rhizophagus irregularis (strain DAOM 181602 / DAOM 197198 / MUCL 43194)</name>
    <name type="common">Arbuscular mycorrhizal fungus</name>
    <name type="synonym">Glomus intraradices</name>
    <dbReference type="NCBI Taxonomy" id="747089"/>
    <lineage>
        <taxon>Eukaryota</taxon>
        <taxon>Fungi</taxon>
        <taxon>Fungi incertae sedis</taxon>
        <taxon>Mucoromycota</taxon>
        <taxon>Glomeromycotina</taxon>
        <taxon>Glomeromycetes</taxon>
        <taxon>Glomerales</taxon>
        <taxon>Glomeraceae</taxon>
        <taxon>Rhizophagus</taxon>
    </lineage>
</organism>
<evidence type="ECO:0000256" key="1">
    <source>
        <dbReference type="PROSITE-ProRule" id="PRU00042"/>
    </source>
</evidence>
<dbReference type="AlphaFoldDB" id="A0A2P4P2Y4"/>
<protein>
    <recommendedName>
        <fullName evidence="2">C2H2-type domain-containing protein</fullName>
    </recommendedName>
</protein>
<dbReference type="PROSITE" id="PS50157">
    <property type="entry name" value="ZINC_FINGER_C2H2_2"/>
    <property type="match status" value="1"/>
</dbReference>
<evidence type="ECO:0000313" key="5">
    <source>
        <dbReference type="Proteomes" id="UP000018888"/>
    </source>
</evidence>
<dbReference type="InterPro" id="IPR013087">
    <property type="entry name" value="Znf_C2H2_type"/>
</dbReference>
<dbReference type="VEuPathDB" id="FungiDB:RhiirFUN_010212"/>
<keyword evidence="1" id="KW-0479">Metal-binding</keyword>
<gene>
    <name evidence="4" type="ORF">GLOIN_2v1784905</name>
    <name evidence="3" type="ORF">GLOIN_2v1788739</name>
</gene>
<name>A0A2P4P2Y4_RHIID</name>